<evidence type="ECO:0000256" key="3">
    <source>
        <dbReference type="SAM" id="Coils"/>
    </source>
</evidence>
<dbReference type="Gene3D" id="2.40.50.100">
    <property type="match status" value="1"/>
</dbReference>
<feature type="coiled-coil region" evidence="3">
    <location>
        <begin position="101"/>
        <end position="128"/>
    </location>
</feature>
<dbReference type="InterPro" id="IPR058626">
    <property type="entry name" value="MdtA-like_b-barrel"/>
</dbReference>
<keyword evidence="3" id="KW-0175">Coiled coil</keyword>
<dbReference type="NCBIfam" id="TIGR01730">
    <property type="entry name" value="RND_mfp"/>
    <property type="match status" value="1"/>
</dbReference>
<dbReference type="AlphaFoldDB" id="A0A0C1L6T9"/>
<evidence type="ECO:0000256" key="2">
    <source>
        <dbReference type="ARBA" id="ARBA00009477"/>
    </source>
</evidence>
<evidence type="ECO:0000256" key="4">
    <source>
        <dbReference type="SAM" id="SignalP"/>
    </source>
</evidence>
<dbReference type="InterPro" id="IPR006143">
    <property type="entry name" value="RND_pump_MFP"/>
</dbReference>
<dbReference type="STRING" id="1349421.OI18_04270"/>
<dbReference type="PANTHER" id="PTHR30158">
    <property type="entry name" value="ACRA/E-RELATED COMPONENT OF DRUG EFFLUX TRANSPORTER"/>
    <property type="match status" value="1"/>
</dbReference>
<dbReference type="EMBL" id="JSVC01000004">
    <property type="protein sequence ID" value="KIC95852.1"/>
    <property type="molecule type" value="Genomic_DNA"/>
</dbReference>
<dbReference type="Pfam" id="PF25944">
    <property type="entry name" value="Beta-barrel_RND"/>
    <property type="match status" value="1"/>
</dbReference>
<comment type="subcellular location">
    <subcellularLocation>
        <location evidence="1">Cell envelope</location>
    </subcellularLocation>
</comment>
<evidence type="ECO:0000259" key="8">
    <source>
        <dbReference type="Pfam" id="PF25967"/>
    </source>
</evidence>
<dbReference type="Gene3D" id="2.40.420.20">
    <property type="match status" value="1"/>
</dbReference>
<feature type="domain" description="Multidrug resistance protein MdtA-like C-terminal permuted SH3" evidence="8">
    <location>
        <begin position="308"/>
        <end position="368"/>
    </location>
</feature>
<evidence type="ECO:0000313" key="9">
    <source>
        <dbReference type="EMBL" id="KIC95852.1"/>
    </source>
</evidence>
<dbReference type="Pfam" id="PF25967">
    <property type="entry name" value="RND-MFP_C"/>
    <property type="match status" value="1"/>
</dbReference>
<dbReference type="InterPro" id="IPR058627">
    <property type="entry name" value="MdtA-like_C"/>
</dbReference>
<dbReference type="Pfam" id="PF25917">
    <property type="entry name" value="BSH_RND"/>
    <property type="match status" value="1"/>
</dbReference>
<evidence type="ECO:0000259" key="6">
    <source>
        <dbReference type="Pfam" id="PF25917"/>
    </source>
</evidence>
<proteinExistence type="inferred from homology"/>
<dbReference type="Gene3D" id="1.10.287.470">
    <property type="entry name" value="Helix hairpin bin"/>
    <property type="match status" value="1"/>
</dbReference>
<dbReference type="RefSeq" id="WP_039137536.1">
    <property type="nucleotide sequence ID" value="NZ_JSVC01000004.1"/>
</dbReference>
<reference evidence="9 10" key="1">
    <citation type="submission" date="2014-11" db="EMBL/GenBank/DDBJ databases">
        <title>Genome sequence of Flavihumibacter solisilvae 3-3.</title>
        <authorList>
            <person name="Zhou G."/>
            <person name="Li M."/>
            <person name="Wang G."/>
        </authorList>
    </citation>
    <scope>NUCLEOTIDE SEQUENCE [LARGE SCALE GENOMIC DNA]</scope>
    <source>
        <strain evidence="9 10">3-3</strain>
    </source>
</reference>
<organism evidence="9 10">
    <name type="scientific">Flavihumibacter solisilvae</name>
    <dbReference type="NCBI Taxonomy" id="1349421"/>
    <lineage>
        <taxon>Bacteria</taxon>
        <taxon>Pseudomonadati</taxon>
        <taxon>Bacteroidota</taxon>
        <taxon>Chitinophagia</taxon>
        <taxon>Chitinophagales</taxon>
        <taxon>Chitinophagaceae</taxon>
        <taxon>Flavihumibacter</taxon>
    </lineage>
</organism>
<dbReference type="InterPro" id="IPR058625">
    <property type="entry name" value="MdtA-like_BSH"/>
</dbReference>
<evidence type="ECO:0000259" key="7">
    <source>
        <dbReference type="Pfam" id="PF25944"/>
    </source>
</evidence>
<dbReference type="GO" id="GO:0005886">
    <property type="term" value="C:plasma membrane"/>
    <property type="evidence" value="ECO:0007669"/>
    <property type="project" value="TreeGrafter"/>
</dbReference>
<protein>
    <submittedName>
        <fullName evidence="9">RND transporter</fullName>
    </submittedName>
</protein>
<feature type="domain" description="Multidrug resistance protein MdtA-like alpha-helical hairpin" evidence="5">
    <location>
        <begin position="107"/>
        <end position="177"/>
    </location>
</feature>
<feature type="chain" id="PRO_5002135313" evidence="4">
    <location>
        <begin position="26"/>
        <end position="391"/>
    </location>
</feature>
<comment type="caution">
    <text evidence="9">The sequence shown here is derived from an EMBL/GenBank/DDBJ whole genome shotgun (WGS) entry which is preliminary data.</text>
</comment>
<evidence type="ECO:0000313" key="10">
    <source>
        <dbReference type="Proteomes" id="UP000031408"/>
    </source>
</evidence>
<dbReference type="GO" id="GO:0022857">
    <property type="term" value="F:transmembrane transporter activity"/>
    <property type="evidence" value="ECO:0007669"/>
    <property type="project" value="InterPro"/>
</dbReference>
<dbReference type="Gene3D" id="2.40.30.170">
    <property type="match status" value="1"/>
</dbReference>
<feature type="domain" description="Multidrug resistance protein MdtA-like barrel-sandwich hybrid" evidence="6">
    <location>
        <begin position="69"/>
        <end position="208"/>
    </location>
</feature>
<dbReference type="PANTHER" id="PTHR30158:SF23">
    <property type="entry name" value="MULTIDRUG RESISTANCE PROTEIN MEXA"/>
    <property type="match status" value="1"/>
</dbReference>
<sequence>MKILLSPKNRLVVAAVLVLTIVAYSCNSTSGSTPIAAAQAPALPVLTVARIPATTYQDFSASIEGTKDIEIRPQVEGYIDRIYVDEGAHVKKGTVLFKINEQRYREELNNAKAILAAAEANLANAEINVGKLTPLVENNVVSDVQLKAATASKNAAKASVEQAAAMVQNASIRLGYTTIEAPVDGYIGRIPFKTGSLVGSATIEPLTVLSEVREVYAYFSLSEQDFMLFKNQYEGSSIEEKISKMPQVDLVLADNSVYPRKGKVEIASGQFNSSMGSITFRAAFENTEGLLRSGNTGRVRIPRSIQSALVVPQEATYELQDKVFVFVVADSNKVSSKPITITASSGNYYLVGNGLQAGDKIVYMGLDRLREGVAIVPEPISMDSLLRSRPL</sequence>
<dbReference type="GO" id="GO:0046677">
    <property type="term" value="P:response to antibiotic"/>
    <property type="evidence" value="ECO:0007669"/>
    <property type="project" value="TreeGrafter"/>
</dbReference>
<dbReference type="Proteomes" id="UP000031408">
    <property type="component" value="Unassembled WGS sequence"/>
</dbReference>
<accession>A0A0C1L6T9</accession>
<dbReference type="Pfam" id="PF25876">
    <property type="entry name" value="HH_MFP_RND"/>
    <property type="match status" value="1"/>
</dbReference>
<feature type="domain" description="Multidrug resistance protein MdtA-like beta-barrel" evidence="7">
    <location>
        <begin position="215"/>
        <end position="301"/>
    </location>
</feature>
<dbReference type="GO" id="GO:0030313">
    <property type="term" value="C:cell envelope"/>
    <property type="evidence" value="ECO:0007669"/>
    <property type="project" value="UniProtKB-SubCell"/>
</dbReference>
<keyword evidence="10" id="KW-1185">Reference proteome</keyword>
<evidence type="ECO:0000256" key="1">
    <source>
        <dbReference type="ARBA" id="ARBA00004196"/>
    </source>
</evidence>
<evidence type="ECO:0000259" key="5">
    <source>
        <dbReference type="Pfam" id="PF25876"/>
    </source>
</evidence>
<gene>
    <name evidence="9" type="ORF">OI18_04270</name>
</gene>
<dbReference type="InterPro" id="IPR058624">
    <property type="entry name" value="MdtA-like_HH"/>
</dbReference>
<keyword evidence="4" id="KW-0732">Signal</keyword>
<comment type="similarity">
    <text evidence="2">Belongs to the membrane fusion protein (MFP) (TC 8.A.1) family.</text>
</comment>
<name>A0A0C1L6T9_9BACT</name>
<dbReference type="SUPFAM" id="SSF111369">
    <property type="entry name" value="HlyD-like secretion proteins"/>
    <property type="match status" value="1"/>
</dbReference>
<dbReference type="PROSITE" id="PS51257">
    <property type="entry name" value="PROKAR_LIPOPROTEIN"/>
    <property type="match status" value="1"/>
</dbReference>
<feature type="signal peptide" evidence="4">
    <location>
        <begin position="1"/>
        <end position="25"/>
    </location>
</feature>